<dbReference type="InterPro" id="IPR013112">
    <property type="entry name" value="FAD-bd_8"/>
</dbReference>
<proteinExistence type="inferred from homology"/>
<dbReference type="Pfam" id="PF01794">
    <property type="entry name" value="Ferric_reduct"/>
    <property type="match status" value="1"/>
</dbReference>
<dbReference type="eggNOG" id="KOG0039">
    <property type="taxonomic scope" value="Eukaryota"/>
</dbReference>
<evidence type="ECO:0000256" key="3">
    <source>
        <dbReference type="ARBA" id="ARBA00022448"/>
    </source>
</evidence>
<reference evidence="14" key="5">
    <citation type="submission" date="2018-04" db="UniProtKB">
        <authorList>
            <consortium name="EnsemblFungi"/>
        </authorList>
    </citation>
    <scope>IDENTIFICATION</scope>
    <source>
        <strain evidence="14">R3-111a-1</strain>
    </source>
</reference>
<dbReference type="PANTHER" id="PTHR32361">
    <property type="entry name" value="FERRIC/CUPRIC REDUCTASE TRANSMEMBRANE COMPONENT"/>
    <property type="match status" value="1"/>
</dbReference>
<keyword evidence="8" id="KW-0406">Ion transport</keyword>
<sequence>MAGPAVGSNPASGGKWGGRDPAVAMQREQMNFRVATNYAIFLASIVGVFIILHWSRYLATTAQQSAKAPSFPRFISVPFIRVSRLLRNVLLRQAPGFHSSGHGVLVAIYVAVNVAMIFTNLDMSKNSNIAARFGWLATTNLAFVVFLALKNTPLAILTSYSYERLNNLHQIAGCTTFLMLVMHASLYTQYFAAMGRWDKLQEHEQIAGIVSAFAFLVLVATALLVRRFCYEVFYVAHLASFVTAIVAMAFHRPEFEHKTAIIACVAGGLWVLDRAVRMAWLAVNGVNNEATVYPLAGGGTRIILAKRPARAVPGKHCFVWIPSVRRFETHPFTVIDTAPMEFVVKTNNGFTRDLHRFAVANPGATVRASVDGPYGTFPDPMLYDRVVLIAGGSGASFTFGLAVNLLERMGPESTKSITFIWIVRKHETLTWYAEHLRTLHDHPNSPKCKISLFATRATQTSSSSSDEAAETPRLRTSGIDNSSTERSPASPDLEKVLREALPAPADDYDEKKVEVHETHSEARIVDDDKETGTTAAAAGTDMEAASQSGASASTAAALPLRHAVTAGRPDASQVIRAAVAETPAHQRVLVAVCGPGSLVKVVRDTTAACIRGDGPGIELHCEKFGW</sequence>
<evidence type="ECO:0000256" key="4">
    <source>
        <dbReference type="ARBA" id="ARBA00022692"/>
    </source>
</evidence>
<feature type="compositionally biased region" description="Polar residues" evidence="10">
    <location>
        <begin position="478"/>
        <end position="487"/>
    </location>
</feature>
<feature type="transmembrane region" description="Helical" evidence="11">
    <location>
        <begin position="206"/>
        <end position="226"/>
    </location>
</feature>
<evidence type="ECO:0000256" key="5">
    <source>
        <dbReference type="ARBA" id="ARBA00022982"/>
    </source>
</evidence>
<dbReference type="InterPro" id="IPR039261">
    <property type="entry name" value="FNR_nucleotide-bd"/>
</dbReference>
<comment type="subcellular location">
    <subcellularLocation>
        <location evidence="1">Membrane</location>
        <topology evidence="1">Multi-pass membrane protein</topology>
    </subcellularLocation>
</comment>
<accession>J3NFZ0</accession>
<evidence type="ECO:0000256" key="6">
    <source>
        <dbReference type="ARBA" id="ARBA00022989"/>
    </source>
</evidence>
<dbReference type="PROSITE" id="PS51384">
    <property type="entry name" value="FAD_FR"/>
    <property type="match status" value="1"/>
</dbReference>
<keyword evidence="4 11" id="KW-0812">Transmembrane</keyword>
<feature type="region of interest" description="Disordered" evidence="10">
    <location>
        <begin position="459"/>
        <end position="493"/>
    </location>
</feature>
<dbReference type="Pfam" id="PF08022">
    <property type="entry name" value="FAD_binding_8"/>
    <property type="match status" value="1"/>
</dbReference>
<feature type="transmembrane region" description="Helical" evidence="11">
    <location>
        <begin position="169"/>
        <end position="194"/>
    </location>
</feature>
<dbReference type="GO" id="GO:0006879">
    <property type="term" value="P:intracellular iron ion homeostasis"/>
    <property type="evidence" value="ECO:0007669"/>
    <property type="project" value="TreeGrafter"/>
</dbReference>
<reference evidence="13" key="3">
    <citation type="submission" date="2010-09" db="EMBL/GenBank/DDBJ databases">
        <title>Annotation of Gaeumannomyces graminis var. tritici R3-111a-1.</title>
        <authorList>
            <consortium name="The Broad Institute Genome Sequencing Platform"/>
            <person name="Ma L.-J."/>
            <person name="Dead R."/>
            <person name="Young S.K."/>
            <person name="Zeng Q."/>
            <person name="Gargeya S."/>
            <person name="Fitzgerald M."/>
            <person name="Haas B."/>
            <person name="Abouelleil A."/>
            <person name="Alvarado L."/>
            <person name="Arachchi H.M."/>
            <person name="Berlin A."/>
            <person name="Brown A."/>
            <person name="Chapman S.B."/>
            <person name="Chen Z."/>
            <person name="Dunbar C."/>
            <person name="Freedman E."/>
            <person name="Gearin G."/>
            <person name="Gellesch M."/>
            <person name="Goldberg J."/>
            <person name="Griggs A."/>
            <person name="Gujja S."/>
            <person name="Heiman D."/>
            <person name="Howarth C."/>
            <person name="Larson L."/>
            <person name="Lui A."/>
            <person name="MacDonald P.J.P."/>
            <person name="Mehta T."/>
            <person name="Montmayeur A."/>
            <person name="Murphy C."/>
            <person name="Neiman D."/>
            <person name="Pearson M."/>
            <person name="Priest M."/>
            <person name="Roberts A."/>
            <person name="Saif S."/>
            <person name="Shea T."/>
            <person name="Shenoy N."/>
            <person name="Sisk P."/>
            <person name="Stolte C."/>
            <person name="Sykes S."/>
            <person name="Yandava C."/>
            <person name="Wortman J."/>
            <person name="Nusbaum C."/>
            <person name="Birren B."/>
        </authorList>
    </citation>
    <scope>NUCLEOTIDE SEQUENCE</scope>
    <source>
        <strain evidence="13">R3-111a-1</strain>
    </source>
</reference>
<dbReference type="OrthoDB" id="10006946at2759"/>
<evidence type="ECO:0000259" key="12">
    <source>
        <dbReference type="PROSITE" id="PS51384"/>
    </source>
</evidence>
<dbReference type="GO" id="GO:0015677">
    <property type="term" value="P:copper ion import"/>
    <property type="evidence" value="ECO:0007669"/>
    <property type="project" value="TreeGrafter"/>
</dbReference>
<evidence type="ECO:0000256" key="11">
    <source>
        <dbReference type="SAM" id="Phobius"/>
    </source>
</evidence>
<dbReference type="SFLD" id="SFLDG01168">
    <property type="entry name" value="Ferric_reductase_subgroup_(FRE"/>
    <property type="match status" value="1"/>
</dbReference>
<evidence type="ECO:0000256" key="1">
    <source>
        <dbReference type="ARBA" id="ARBA00004141"/>
    </source>
</evidence>
<keyword evidence="6 11" id="KW-1133">Transmembrane helix</keyword>
<keyword evidence="7" id="KW-0560">Oxidoreductase</keyword>
<keyword evidence="15" id="KW-1185">Reference proteome</keyword>
<dbReference type="AlphaFoldDB" id="J3NFZ0"/>
<dbReference type="STRING" id="644352.J3NFZ0"/>
<dbReference type="PANTHER" id="PTHR32361:SF28">
    <property type="entry name" value="FRP1P"/>
    <property type="match status" value="1"/>
</dbReference>
<feature type="region of interest" description="Disordered" evidence="10">
    <location>
        <begin position="1"/>
        <end position="20"/>
    </location>
</feature>
<dbReference type="Gene3D" id="3.40.50.80">
    <property type="entry name" value="Nucleotide-binding domain of ferredoxin-NADP reductase (FNR) module"/>
    <property type="match status" value="1"/>
</dbReference>
<evidence type="ECO:0000256" key="2">
    <source>
        <dbReference type="ARBA" id="ARBA00006278"/>
    </source>
</evidence>
<dbReference type="GO" id="GO:0000293">
    <property type="term" value="F:ferric-chelate reductase activity"/>
    <property type="evidence" value="ECO:0007669"/>
    <property type="project" value="UniProtKB-ARBA"/>
</dbReference>
<dbReference type="InterPro" id="IPR013121">
    <property type="entry name" value="Fe_red_NAD-bd_6"/>
</dbReference>
<name>J3NFZ0_GAET3</name>
<reference evidence="15" key="1">
    <citation type="submission" date="2010-07" db="EMBL/GenBank/DDBJ databases">
        <title>The genome sequence of Gaeumannomyces graminis var. tritici strain R3-111a-1.</title>
        <authorList>
            <consortium name="The Broad Institute Genome Sequencing Platform"/>
            <person name="Ma L.-J."/>
            <person name="Dead R."/>
            <person name="Young S."/>
            <person name="Zeng Q."/>
            <person name="Koehrsen M."/>
            <person name="Alvarado L."/>
            <person name="Berlin A."/>
            <person name="Chapman S.B."/>
            <person name="Chen Z."/>
            <person name="Freedman E."/>
            <person name="Gellesch M."/>
            <person name="Goldberg J."/>
            <person name="Griggs A."/>
            <person name="Gujja S."/>
            <person name="Heilman E.R."/>
            <person name="Heiman D."/>
            <person name="Hepburn T."/>
            <person name="Howarth C."/>
            <person name="Jen D."/>
            <person name="Larson L."/>
            <person name="Mehta T."/>
            <person name="Neiman D."/>
            <person name="Pearson M."/>
            <person name="Roberts A."/>
            <person name="Saif S."/>
            <person name="Shea T."/>
            <person name="Shenoy N."/>
            <person name="Sisk P."/>
            <person name="Stolte C."/>
            <person name="Sykes S."/>
            <person name="Walk T."/>
            <person name="White J."/>
            <person name="Yandava C."/>
            <person name="Haas B."/>
            <person name="Nusbaum C."/>
            <person name="Birren B."/>
        </authorList>
    </citation>
    <scope>NUCLEOTIDE SEQUENCE [LARGE SCALE GENOMIC DNA]</scope>
    <source>
        <strain evidence="15">R3-111a-1</strain>
    </source>
</reference>
<dbReference type="CDD" id="cd06186">
    <property type="entry name" value="NOX_Duox_like_FAD_NADP"/>
    <property type="match status" value="1"/>
</dbReference>
<keyword evidence="9 11" id="KW-0472">Membrane</keyword>
<feature type="domain" description="FAD-binding FR-type" evidence="12">
    <location>
        <begin position="225"/>
        <end position="380"/>
    </location>
</feature>
<comment type="similarity">
    <text evidence="2">Belongs to the ferric reductase (FRE) family.</text>
</comment>
<gene>
    <name evidence="14" type="primary">20340641</name>
    <name evidence="13" type="ORF">GGTG_00183</name>
</gene>
<feature type="transmembrane region" description="Helical" evidence="11">
    <location>
        <begin position="35"/>
        <end position="54"/>
    </location>
</feature>
<dbReference type="InterPro" id="IPR013130">
    <property type="entry name" value="Fe3_Rdtase_TM_dom"/>
</dbReference>
<dbReference type="VEuPathDB" id="FungiDB:GGTG_00183"/>
<dbReference type="HOGENOM" id="CLU_010365_5_0_1"/>
<dbReference type="GO" id="GO:0006826">
    <property type="term" value="P:iron ion transport"/>
    <property type="evidence" value="ECO:0007669"/>
    <property type="project" value="TreeGrafter"/>
</dbReference>
<dbReference type="Pfam" id="PF08030">
    <property type="entry name" value="NAD_binding_6"/>
    <property type="match status" value="1"/>
</dbReference>
<dbReference type="EMBL" id="GL385395">
    <property type="protein sequence ID" value="EJT80180.1"/>
    <property type="molecule type" value="Genomic_DNA"/>
</dbReference>
<feature type="transmembrane region" description="Helical" evidence="11">
    <location>
        <begin position="232"/>
        <end position="250"/>
    </location>
</feature>
<evidence type="ECO:0000256" key="7">
    <source>
        <dbReference type="ARBA" id="ARBA00023002"/>
    </source>
</evidence>
<dbReference type="InterPro" id="IPR017927">
    <property type="entry name" value="FAD-bd_FR_type"/>
</dbReference>
<evidence type="ECO:0000256" key="9">
    <source>
        <dbReference type="ARBA" id="ARBA00023136"/>
    </source>
</evidence>
<dbReference type="InterPro" id="IPR051410">
    <property type="entry name" value="Ferric/Cupric_Reductase"/>
</dbReference>
<dbReference type="SFLD" id="SFLDS00052">
    <property type="entry name" value="Ferric_Reductase_Domain"/>
    <property type="match status" value="1"/>
</dbReference>
<dbReference type="EnsemblFungi" id="EJT80180">
    <property type="protein sequence ID" value="EJT80180"/>
    <property type="gene ID" value="GGTG_00183"/>
</dbReference>
<evidence type="ECO:0000313" key="13">
    <source>
        <dbReference type="EMBL" id="EJT80180.1"/>
    </source>
</evidence>
<reference evidence="14" key="4">
    <citation type="journal article" date="2015" name="G3 (Bethesda)">
        <title>Genome sequences of three phytopathogenic species of the Magnaporthaceae family of fungi.</title>
        <authorList>
            <person name="Okagaki L.H."/>
            <person name="Nunes C.C."/>
            <person name="Sailsbery J."/>
            <person name="Clay B."/>
            <person name="Brown D."/>
            <person name="John T."/>
            <person name="Oh Y."/>
            <person name="Young N."/>
            <person name="Fitzgerald M."/>
            <person name="Haas B.J."/>
            <person name="Zeng Q."/>
            <person name="Young S."/>
            <person name="Adiconis X."/>
            <person name="Fan L."/>
            <person name="Levin J.Z."/>
            <person name="Mitchell T.K."/>
            <person name="Okubara P.A."/>
            <person name="Farman M.L."/>
            <person name="Kohn L.M."/>
            <person name="Birren B."/>
            <person name="Ma L.-J."/>
            <person name="Dean R.A."/>
        </authorList>
    </citation>
    <scope>NUCLEOTIDE SEQUENCE</scope>
    <source>
        <strain evidence="14">R3-111a-1</strain>
    </source>
</reference>
<evidence type="ECO:0000313" key="14">
    <source>
        <dbReference type="EnsemblFungi" id="EJT80180"/>
    </source>
</evidence>
<feature type="transmembrane region" description="Helical" evidence="11">
    <location>
        <begin position="133"/>
        <end position="149"/>
    </location>
</feature>
<dbReference type="RefSeq" id="XP_009216189.1">
    <property type="nucleotide sequence ID" value="XM_009217925.1"/>
</dbReference>
<reference evidence="13" key="2">
    <citation type="submission" date="2010-07" db="EMBL/GenBank/DDBJ databases">
        <authorList>
            <consortium name="The Broad Institute Genome Sequencing Platform"/>
            <consortium name="Broad Institute Genome Sequencing Center for Infectious Disease"/>
            <person name="Ma L.-J."/>
            <person name="Dead R."/>
            <person name="Young S."/>
            <person name="Zeng Q."/>
            <person name="Koehrsen M."/>
            <person name="Alvarado L."/>
            <person name="Berlin A."/>
            <person name="Chapman S.B."/>
            <person name="Chen Z."/>
            <person name="Freedman E."/>
            <person name="Gellesch M."/>
            <person name="Goldberg J."/>
            <person name="Griggs A."/>
            <person name="Gujja S."/>
            <person name="Heilman E.R."/>
            <person name="Heiman D."/>
            <person name="Hepburn T."/>
            <person name="Howarth C."/>
            <person name="Jen D."/>
            <person name="Larson L."/>
            <person name="Mehta T."/>
            <person name="Neiman D."/>
            <person name="Pearson M."/>
            <person name="Roberts A."/>
            <person name="Saif S."/>
            <person name="Shea T."/>
            <person name="Shenoy N."/>
            <person name="Sisk P."/>
            <person name="Stolte C."/>
            <person name="Sykes S."/>
            <person name="Walk T."/>
            <person name="White J."/>
            <person name="Yandava C."/>
            <person name="Haas B."/>
            <person name="Nusbaum C."/>
            <person name="Birren B."/>
        </authorList>
    </citation>
    <scope>NUCLEOTIDE SEQUENCE</scope>
    <source>
        <strain evidence="13">R3-111a-1</strain>
    </source>
</reference>
<keyword evidence="3" id="KW-0813">Transport</keyword>
<protein>
    <recommendedName>
        <fullName evidence="12">FAD-binding FR-type domain-containing protein</fullName>
    </recommendedName>
</protein>
<evidence type="ECO:0000313" key="15">
    <source>
        <dbReference type="Proteomes" id="UP000006039"/>
    </source>
</evidence>
<feature type="transmembrane region" description="Helical" evidence="11">
    <location>
        <begin position="100"/>
        <end position="121"/>
    </location>
</feature>
<organism evidence="13">
    <name type="scientific">Gaeumannomyces tritici (strain R3-111a-1)</name>
    <name type="common">Wheat and barley take-all root rot fungus</name>
    <name type="synonym">Gaeumannomyces graminis var. tritici</name>
    <dbReference type="NCBI Taxonomy" id="644352"/>
    <lineage>
        <taxon>Eukaryota</taxon>
        <taxon>Fungi</taxon>
        <taxon>Dikarya</taxon>
        <taxon>Ascomycota</taxon>
        <taxon>Pezizomycotina</taxon>
        <taxon>Sordariomycetes</taxon>
        <taxon>Sordariomycetidae</taxon>
        <taxon>Magnaporthales</taxon>
        <taxon>Magnaporthaceae</taxon>
        <taxon>Gaeumannomyces</taxon>
    </lineage>
</organism>
<evidence type="ECO:0000256" key="8">
    <source>
        <dbReference type="ARBA" id="ARBA00023065"/>
    </source>
</evidence>
<dbReference type="GeneID" id="20340641"/>
<evidence type="ECO:0000256" key="10">
    <source>
        <dbReference type="SAM" id="MobiDB-lite"/>
    </source>
</evidence>
<dbReference type="Proteomes" id="UP000006039">
    <property type="component" value="Unassembled WGS sequence"/>
</dbReference>
<keyword evidence="5" id="KW-0249">Electron transport</keyword>
<dbReference type="SUPFAM" id="SSF52343">
    <property type="entry name" value="Ferredoxin reductase-like, C-terminal NADP-linked domain"/>
    <property type="match status" value="1"/>
</dbReference>
<dbReference type="GO" id="GO:0005886">
    <property type="term" value="C:plasma membrane"/>
    <property type="evidence" value="ECO:0007669"/>
    <property type="project" value="TreeGrafter"/>
</dbReference>